<reference evidence="2" key="1">
    <citation type="submission" date="2021-06" db="EMBL/GenBank/DDBJ databases">
        <authorList>
            <person name="Kallberg Y."/>
            <person name="Tangrot J."/>
            <person name="Rosling A."/>
        </authorList>
    </citation>
    <scope>NUCLEOTIDE SEQUENCE</scope>
    <source>
        <strain evidence="2">UK204</strain>
    </source>
</reference>
<evidence type="ECO:0000256" key="1">
    <source>
        <dbReference type="SAM" id="MobiDB-lite"/>
    </source>
</evidence>
<keyword evidence="3" id="KW-1185">Reference proteome</keyword>
<dbReference type="OrthoDB" id="2400956at2759"/>
<proteinExistence type="predicted"/>
<dbReference type="Proteomes" id="UP000789570">
    <property type="component" value="Unassembled WGS sequence"/>
</dbReference>
<evidence type="ECO:0000313" key="3">
    <source>
        <dbReference type="Proteomes" id="UP000789570"/>
    </source>
</evidence>
<protein>
    <submittedName>
        <fullName evidence="2">17449_t:CDS:1</fullName>
    </submittedName>
</protein>
<sequence length="118" mass="13854">MNSLEVFHHELYKYEKARKEKEINDSLEEVESPILNMSFDFADVPPPVNTRKDNEKDEKKLKNKEPIRKVNSPKKVKPNRTEGSKRMKSKLRIDMVGYGQKPIGSTRALLNKRRKTEK</sequence>
<name>A0A9N9D224_9GLOM</name>
<dbReference type="EMBL" id="CAJVPQ010003185">
    <property type="protein sequence ID" value="CAG8620379.1"/>
    <property type="molecule type" value="Genomic_DNA"/>
</dbReference>
<comment type="caution">
    <text evidence="2">The sequence shown here is derived from an EMBL/GenBank/DDBJ whole genome shotgun (WGS) entry which is preliminary data.</text>
</comment>
<feature type="region of interest" description="Disordered" evidence="1">
    <location>
        <begin position="41"/>
        <end position="89"/>
    </location>
</feature>
<accession>A0A9N9D224</accession>
<feature type="compositionally biased region" description="Basic and acidic residues" evidence="1">
    <location>
        <begin position="50"/>
        <end position="68"/>
    </location>
</feature>
<dbReference type="AlphaFoldDB" id="A0A9N9D224"/>
<organism evidence="2 3">
    <name type="scientific">Funneliformis caledonium</name>
    <dbReference type="NCBI Taxonomy" id="1117310"/>
    <lineage>
        <taxon>Eukaryota</taxon>
        <taxon>Fungi</taxon>
        <taxon>Fungi incertae sedis</taxon>
        <taxon>Mucoromycota</taxon>
        <taxon>Glomeromycotina</taxon>
        <taxon>Glomeromycetes</taxon>
        <taxon>Glomerales</taxon>
        <taxon>Glomeraceae</taxon>
        <taxon>Funneliformis</taxon>
    </lineage>
</organism>
<evidence type="ECO:0000313" key="2">
    <source>
        <dbReference type="EMBL" id="CAG8620379.1"/>
    </source>
</evidence>
<gene>
    <name evidence="2" type="ORF">FCALED_LOCUS9522</name>
</gene>